<evidence type="ECO:0000256" key="1">
    <source>
        <dbReference type="PROSITE-ProRule" id="PRU00266"/>
    </source>
</evidence>
<dbReference type="PROSITE" id="PS50137">
    <property type="entry name" value="DS_RBD"/>
    <property type="match status" value="1"/>
</dbReference>
<protein>
    <submittedName>
        <fullName evidence="3">Unnamed protein product</fullName>
    </submittedName>
</protein>
<name>A0A9W6YZZ1_AMBMO</name>
<comment type="caution">
    <text evidence="3">The sequence shown here is derived from an EMBL/GenBank/DDBJ whole genome shotgun (WGS) entry which is preliminary data.</text>
</comment>
<accession>A0A9W6YZZ1</accession>
<dbReference type="SUPFAM" id="SSF54768">
    <property type="entry name" value="dsRNA-binding domain-like"/>
    <property type="match status" value="2"/>
</dbReference>
<evidence type="ECO:0000313" key="3">
    <source>
        <dbReference type="EMBL" id="GMG53329.1"/>
    </source>
</evidence>
<reference evidence="3" key="1">
    <citation type="submission" date="2023-04" db="EMBL/GenBank/DDBJ databases">
        <title>Ambrosiozyma monospora NBRC 1965.</title>
        <authorList>
            <person name="Ichikawa N."/>
            <person name="Sato H."/>
            <person name="Tonouchi N."/>
        </authorList>
    </citation>
    <scope>NUCLEOTIDE SEQUENCE</scope>
    <source>
        <strain evidence="3">NBRC 1965</strain>
    </source>
</reference>
<keyword evidence="1" id="KW-0694">RNA-binding</keyword>
<dbReference type="InterPro" id="IPR014720">
    <property type="entry name" value="dsRBD_dom"/>
</dbReference>
<keyword evidence="4" id="KW-1185">Reference proteome</keyword>
<dbReference type="Gene3D" id="3.30.160.20">
    <property type="match status" value="1"/>
</dbReference>
<feature type="domain" description="DRBM" evidence="2">
    <location>
        <begin position="1"/>
        <end position="55"/>
    </location>
</feature>
<dbReference type="EMBL" id="BSXU01005405">
    <property type="protein sequence ID" value="GMG53329.1"/>
    <property type="molecule type" value="Genomic_DNA"/>
</dbReference>
<proteinExistence type="predicted"/>
<evidence type="ECO:0000313" key="4">
    <source>
        <dbReference type="Proteomes" id="UP001165063"/>
    </source>
</evidence>
<sequence length="237" mass="26810">MLDACYKVNYLTAAHGLKFVSCVRLDDKILGYGIGERKKDSETRAAMDAIQNPYSFQFFNAQLRLKYKDQMPQDYENGKQLDCVVSSHPNVPSDFLEVLSEALAKEEAGLPVQSTPKTVIEGGGDSIAKNMLFYLADGRNMTAKRVMLDAAEINMNSKTEVYAMFNKKGVKPVYNTMVVQSGEFLTELVYSDEKRNVMKVLSYGLDDKRQLSQQKAAQLYLHLIHKKKHGEEEEDDK</sequence>
<dbReference type="Proteomes" id="UP001165063">
    <property type="component" value="Unassembled WGS sequence"/>
</dbReference>
<dbReference type="GO" id="GO:0003723">
    <property type="term" value="F:RNA binding"/>
    <property type="evidence" value="ECO:0007669"/>
    <property type="project" value="UniProtKB-UniRule"/>
</dbReference>
<dbReference type="AlphaFoldDB" id="A0A9W6YZZ1"/>
<evidence type="ECO:0000259" key="2">
    <source>
        <dbReference type="PROSITE" id="PS50137"/>
    </source>
</evidence>
<organism evidence="3 4">
    <name type="scientific">Ambrosiozyma monospora</name>
    <name type="common">Yeast</name>
    <name type="synonym">Endomycopsis monosporus</name>
    <dbReference type="NCBI Taxonomy" id="43982"/>
    <lineage>
        <taxon>Eukaryota</taxon>
        <taxon>Fungi</taxon>
        <taxon>Dikarya</taxon>
        <taxon>Ascomycota</taxon>
        <taxon>Saccharomycotina</taxon>
        <taxon>Pichiomycetes</taxon>
        <taxon>Pichiales</taxon>
        <taxon>Pichiaceae</taxon>
        <taxon>Ambrosiozyma</taxon>
    </lineage>
</organism>
<dbReference type="Pfam" id="PF00035">
    <property type="entry name" value="dsrm"/>
    <property type="match status" value="1"/>
</dbReference>
<gene>
    <name evidence="3" type="ORF">Amon01_000740000</name>
</gene>